<accession>A0A840VU02</accession>
<keyword evidence="1" id="KW-1133">Transmembrane helix</keyword>
<dbReference type="Proteomes" id="UP000586947">
    <property type="component" value="Unassembled WGS sequence"/>
</dbReference>
<dbReference type="RefSeq" id="WP_184184998.1">
    <property type="nucleotide sequence ID" value="NZ_BMNF01000004.1"/>
</dbReference>
<dbReference type="AlphaFoldDB" id="A0A840VU02"/>
<evidence type="ECO:0000313" key="3">
    <source>
        <dbReference type="Proteomes" id="UP000586947"/>
    </source>
</evidence>
<proteinExistence type="predicted"/>
<dbReference type="EMBL" id="JACHDP010000001">
    <property type="protein sequence ID" value="MBB5480682.1"/>
    <property type="molecule type" value="Genomic_DNA"/>
</dbReference>
<evidence type="ECO:0000256" key="1">
    <source>
        <dbReference type="SAM" id="Phobius"/>
    </source>
</evidence>
<name>A0A840VU02_9ACTN</name>
<comment type="caution">
    <text evidence="2">The sequence shown here is derived from an EMBL/GenBank/DDBJ whole genome shotgun (WGS) entry which is preliminary data.</text>
</comment>
<evidence type="ECO:0000313" key="2">
    <source>
        <dbReference type="EMBL" id="MBB5480682.1"/>
    </source>
</evidence>
<feature type="transmembrane region" description="Helical" evidence="1">
    <location>
        <begin position="366"/>
        <end position="384"/>
    </location>
</feature>
<feature type="transmembrane region" description="Helical" evidence="1">
    <location>
        <begin position="433"/>
        <end position="455"/>
    </location>
</feature>
<reference evidence="2 3" key="1">
    <citation type="submission" date="2020-08" db="EMBL/GenBank/DDBJ databases">
        <title>Sequencing the genomes of 1000 actinobacteria strains.</title>
        <authorList>
            <person name="Klenk H.-P."/>
        </authorList>
    </citation>
    <scope>NUCLEOTIDE SEQUENCE [LARGE SCALE GENOMIC DNA]</scope>
    <source>
        <strain evidence="2 3">DSM 103125</strain>
    </source>
</reference>
<sequence>MRETGTAGTWAGDRRIVLAAEQVFGAAAIRRLGAEHWFVNFSVAVTTCWILSELEEDEYLAGRDVEFPVDVGALRIDWRVEPKALRALVDHTSELACTDGLPASVRSLAGFIARRHLPQSVGAAANAARRELLTGRPTAEPGDLPDLSSASAVIDWIAQASRRGPQLRLSYFGGPDLADVGVLGDRVATKGGTPYAAALNHFIEFGYAQLWEHPEADALREVLTDAYDWVDAYEQKRAPTPMRGGAVFNQAQDAYLRQIVIGRICKVLVGRSGWMQYWSFTNKGTLLAFAAQVRARAVTARTRELADLLARLMVRQIVQRNRNREHQRALRHQMDKAPAFRRQLLRRVSPEAAVVGAAVGATGSAIPPWLVTALGAVALFFVALRIRAARRRSGFLVPPYQRGLATVSVLLALAYTLPMAVTGILVISGEGIGWAWATSTATGLLAFTLVVAGLVRVPSRPQLLMSDLVPEVEGVPPYVTDAGKQDLDLWQEALTVVVDTPRHPRPTPSR</sequence>
<gene>
    <name evidence="2" type="ORF">HNR20_005187</name>
</gene>
<keyword evidence="1" id="KW-0472">Membrane</keyword>
<organism evidence="2 3">
    <name type="scientific">Micromonospora parathelypteridis</name>
    <dbReference type="NCBI Taxonomy" id="1839617"/>
    <lineage>
        <taxon>Bacteria</taxon>
        <taxon>Bacillati</taxon>
        <taxon>Actinomycetota</taxon>
        <taxon>Actinomycetes</taxon>
        <taxon>Micromonosporales</taxon>
        <taxon>Micromonosporaceae</taxon>
        <taxon>Micromonospora</taxon>
    </lineage>
</organism>
<keyword evidence="3" id="KW-1185">Reference proteome</keyword>
<keyword evidence="1" id="KW-0812">Transmembrane</keyword>
<protein>
    <submittedName>
        <fullName evidence="2">Uncharacterized protein</fullName>
    </submittedName>
</protein>
<feature type="transmembrane region" description="Helical" evidence="1">
    <location>
        <begin position="404"/>
        <end position="427"/>
    </location>
</feature>